<organism evidence="1">
    <name type="scientific">mine drainage metagenome</name>
    <dbReference type="NCBI Taxonomy" id="410659"/>
    <lineage>
        <taxon>unclassified sequences</taxon>
        <taxon>metagenomes</taxon>
        <taxon>ecological metagenomes</taxon>
    </lineage>
</organism>
<accession>A0A1J5QHQ4</accession>
<dbReference type="AlphaFoldDB" id="A0A1J5QHQ4"/>
<gene>
    <name evidence="1" type="ORF">GALL_412600</name>
</gene>
<name>A0A1J5QHQ4_9ZZZZ</name>
<protein>
    <submittedName>
        <fullName evidence="1">Uncharacterized protein</fullName>
    </submittedName>
</protein>
<sequence>MVKTAMFADNDDAVLDRRCRPGLFGCILPVLRTNTLRKRKGGYGRAEQQSTKPARKRCLQHGFLLWFFECVRREDRSYTETMTLNCVLA</sequence>
<proteinExistence type="predicted"/>
<evidence type="ECO:0000313" key="1">
    <source>
        <dbReference type="EMBL" id="OIQ77051.1"/>
    </source>
</evidence>
<reference evidence="1" key="1">
    <citation type="submission" date="2016-10" db="EMBL/GenBank/DDBJ databases">
        <title>Sequence of Gallionella enrichment culture.</title>
        <authorList>
            <person name="Poehlein A."/>
            <person name="Muehling M."/>
            <person name="Daniel R."/>
        </authorList>
    </citation>
    <scope>NUCLEOTIDE SEQUENCE</scope>
</reference>
<comment type="caution">
    <text evidence="1">The sequence shown here is derived from an EMBL/GenBank/DDBJ whole genome shotgun (WGS) entry which is preliminary data.</text>
</comment>
<dbReference type="EMBL" id="MLJW01001707">
    <property type="protein sequence ID" value="OIQ77051.1"/>
    <property type="molecule type" value="Genomic_DNA"/>
</dbReference>